<feature type="region of interest" description="Disordered" evidence="1">
    <location>
        <begin position="15"/>
        <end position="60"/>
    </location>
</feature>
<dbReference type="RefSeq" id="WP_150400172.1">
    <property type="nucleotide sequence ID" value="NZ_VXLC01000001.1"/>
</dbReference>
<dbReference type="AlphaFoldDB" id="A0A5N0ELH8"/>
<name>A0A5N0ELH8_9NOCA</name>
<organism evidence="2 3">
    <name type="scientific">Nocardia colli</name>
    <dbReference type="NCBI Taxonomy" id="2545717"/>
    <lineage>
        <taxon>Bacteria</taxon>
        <taxon>Bacillati</taxon>
        <taxon>Actinomycetota</taxon>
        <taxon>Actinomycetes</taxon>
        <taxon>Mycobacteriales</taxon>
        <taxon>Nocardiaceae</taxon>
        <taxon>Nocardia</taxon>
    </lineage>
</organism>
<reference evidence="2 3" key="1">
    <citation type="submission" date="2019-09" db="EMBL/GenBank/DDBJ databases">
        <authorList>
            <person name="Wang X."/>
        </authorList>
    </citation>
    <scope>NUCLEOTIDE SEQUENCE [LARGE SCALE GENOMIC DNA]</scope>
    <source>
        <strain evidence="2 3">CICC 11023</strain>
    </source>
</reference>
<evidence type="ECO:0000313" key="2">
    <source>
        <dbReference type="EMBL" id="KAA8890258.1"/>
    </source>
</evidence>
<keyword evidence="3" id="KW-1185">Reference proteome</keyword>
<protein>
    <submittedName>
        <fullName evidence="2">Uncharacterized protein</fullName>
    </submittedName>
</protein>
<gene>
    <name evidence="2" type="ORF">F3087_02820</name>
</gene>
<comment type="caution">
    <text evidence="2">The sequence shown here is derived from an EMBL/GenBank/DDBJ whole genome shotgun (WGS) entry which is preliminary data.</text>
</comment>
<accession>A0A5N0ELH8</accession>
<dbReference type="EMBL" id="VXLC01000001">
    <property type="protein sequence ID" value="KAA8890258.1"/>
    <property type="molecule type" value="Genomic_DNA"/>
</dbReference>
<proteinExistence type="predicted"/>
<sequence>MTHIRQKRHYLTLRPGTDGIHTKRCTREPNSWPTTDEPKHLPNRFRHMDDTLRSSETVDI</sequence>
<evidence type="ECO:0000313" key="3">
    <source>
        <dbReference type="Proteomes" id="UP000323876"/>
    </source>
</evidence>
<dbReference type="Proteomes" id="UP000323876">
    <property type="component" value="Unassembled WGS sequence"/>
</dbReference>
<evidence type="ECO:0000256" key="1">
    <source>
        <dbReference type="SAM" id="MobiDB-lite"/>
    </source>
</evidence>
<feature type="compositionally biased region" description="Basic and acidic residues" evidence="1">
    <location>
        <begin position="36"/>
        <end position="53"/>
    </location>
</feature>